<organism evidence="1 2">
    <name type="scientific">Chaetomium tenue</name>
    <dbReference type="NCBI Taxonomy" id="1854479"/>
    <lineage>
        <taxon>Eukaryota</taxon>
        <taxon>Fungi</taxon>
        <taxon>Dikarya</taxon>
        <taxon>Ascomycota</taxon>
        <taxon>Pezizomycotina</taxon>
        <taxon>Sordariomycetes</taxon>
        <taxon>Sordariomycetidae</taxon>
        <taxon>Sordariales</taxon>
        <taxon>Chaetomiaceae</taxon>
        <taxon>Chaetomium</taxon>
    </lineage>
</organism>
<proteinExistence type="predicted"/>
<dbReference type="Proteomes" id="UP000724584">
    <property type="component" value="Unassembled WGS sequence"/>
</dbReference>
<reference evidence="1 2" key="1">
    <citation type="journal article" date="2021" name="Nat. Commun.">
        <title>Genetic determinants of endophytism in the Arabidopsis root mycobiome.</title>
        <authorList>
            <person name="Mesny F."/>
            <person name="Miyauchi S."/>
            <person name="Thiergart T."/>
            <person name="Pickel B."/>
            <person name="Atanasova L."/>
            <person name="Karlsson M."/>
            <person name="Huettel B."/>
            <person name="Barry K.W."/>
            <person name="Haridas S."/>
            <person name="Chen C."/>
            <person name="Bauer D."/>
            <person name="Andreopoulos W."/>
            <person name="Pangilinan J."/>
            <person name="LaButti K."/>
            <person name="Riley R."/>
            <person name="Lipzen A."/>
            <person name="Clum A."/>
            <person name="Drula E."/>
            <person name="Henrissat B."/>
            <person name="Kohler A."/>
            <person name="Grigoriev I.V."/>
            <person name="Martin F.M."/>
            <person name="Hacquard S."/>
        </authorList>
    </citation>
    <scope>NUCLEOTIDE SEQUENCE [LARGE SCALE GENOMIC DNA]</scope>
    <source>
        <strain evidence="1 2">MPI-SDFR-AT-0079</strain>
    </source>
</reference>
<evidence type="ECO:0000313" key="1">
    <source>
        <dbReference type="EMBL" id="KAH6640619.1"/>
    </source>
</evidence>
<name>A0ACB7PHY3_9PEZI</name>
<gene>
    <name evidence="1" type="ORF">F5144DRAFT_561109</name>
</gene>
<keyword evidence="1" id="KW-0328">Glycosyltransferase</keyword>
<protein>
    <submittedName>
        <fullName evidence="1">GPI mannosyltransferase 2</fullName>
    </submittedName>
</protein>
<dbReference type="EMBL" id="JAGIZQ010000002">
    <property type="protein sequence ID" value="KAH6640619.1"/>
    <property type="molecule type" value="Genomic_DNA"/>
</dbReference>
<keyword evidence="2" id="KW-1185">Reference proteome</keyword>
<keyword evidence="1" id="KW-0808">Transferase</keyword>
<accession>A0ACB7PHY3</accession>
<evidence type="ECO:0000313" key="2">
    <source>
        <dbReference type="Proteomes" id="UP000724584"/>
    </source>
</evidence>
<sequence>MAPKHQPSHNHTQIHAHPYRTLVTSFAAWKLFLFAIVLGSTLVGDAYDTSGGLLLQGPANGDAATRPAGLGTTLIARLTSWDAIYYVSAARRGYLFEQEWAFGAGLPFVVRTLLRGLEYVGIIDAPVPEGGGALVAEALAGILVANTAHLLSALVLYRLGQVVWRDQTLSLVAALLHVISPAGLFLSAPYSESSFALLAFSGYLLFALGCRAEGNNNSSDSPTRRDLYTISAGVLFGAATAFRSNGLLNGAPFAWEVLRHLPAFVRRPTAIDTLRRLAALGVGGAAVAAGSLGPQAAAYLRYCIPSGASGGEENLLLPRPWCQGYLPSIFTFVQQHYWNVGFLRYWTLPNLPLFLLATPMLVILVKSGVDSLRGRHLPGGAKAVDGESGRLLALVQSTAAAQVLLAVLAATTYHVQIITRISSGYPLWHWWLAGRLVRGDKTGSRIVMFMVMYASIQGALFASFLPPA</sequence>
<comment type="caution">
    <text evidence="1">The sequence shown here is derived from an EMBL/GenBank/DDBJ whole genome shotgun (WGS) entry which is preliminary data.</text>
</comment>